<proteinExistence type="predicted"/>
<name>A0A1D8UR17_9PROT</name>
<accession>A0A1D8UR17</accession>
<gene>
    <name evidence="1" type="ORF">A0U89_01990</name>
</gene>
<dbReference type="AlphaFoldDB" id="A0A1D8UR17"/>
<dbReference type="Proteomes" id="UP000179145">
    <property type="component" value="Chromosome"/>
</dbReference>
<organism evidence="1 2">
    <name type="scientific">Kozakia baliensis</name>
    <dbReference type="NCBI Taxonomy" id="153496"/>
    <lineage>
        <taxon>Bacteria</taxon>
        <taxon>Pseudomonadati</taxon>
        <taxon>Pseudomonadota</taxon>
        <taxon>Alphaproteobacteria</taxon>
        <taxon>Acetobacterales</taxon>
        <taxon>Acetobacteraceae</taxon>
        <taxon>Kozakia</taxon>
    </lineage>
</organism>
<evidence type="ECO:0000313" key="1">
    <source>
        <dbReference type="EMBL" id="AOX16105.1"/>
    </source>
</evidence>
<sequence length="69" mass="7824">MGQQDDIAPLETDPTERLENALDRIAYALHHRGREKTQPDWQALAANIDALRARVRDALGDEDPTDKEE</sequence>
<dbReference type="RefSeq" id="WP_035979658.1">
    <property type="nucleotide sequence ID" value="NZ_BJVW01000028.1"/>
</dbReference>
<reference evidence="1 2" key="1">
    <citation type="journal article" date="2016" name="Microb. Cell Fact.">
        <title>Dissection of exopolysaccharide biosynthesis in Kozakia baliensis.</title>
        <authorList>
            <person name="Brandt J.U."/>
            <person name="Jakob F."/>
            <person name="Behr J."/>
            <person name="Geissler A.J."/>
            <person name="Vogel R.F."/>
        </authorList>
    </citation>
    <scope>NUCLEOTIDE SEQUENCE [LARGE SCALE GENOMIC DNA]</scope>
    <source>
        <strain evidence="1 2">DSM 14400</strain>
    </source>
</reference>
<dbReference type="KEGG" id="kba:A0U89_01990"/>
<evidence type="ECO:0000313" key="2">
    <source>
        <dbReference type="Proteomes" id="UP000179145"/>
    </source>
</evidence>
<dbReference type="EMBL" id="CP014674">
    <property type="protein sequence ID" value="AOX16105.1"/>
    <property type="molecule type" value="Genomic_DNA"/>
</dbReference>
<keyword evidence="2" id="KW-1185">Reference proteome</keyword>
<protein>
    <submittedName>
        <fullName evidence="1">Uncharacterized protein</fullName>
    </submittedName>
</protein>
<dbReference type="STRING" id="153496.A0U89_01990"/>